<dbReference type="PANTHER" id="PTHR19143">
    <property type="entry name" value="FIBRINOGEN/TENASCIN/ANGIOPOEITIN"/>
    <property type="match status" value="1"/>
</dbReference>
<dbReference type="PROSITE" id="PS51406">
    <property type="entry name" value="FIBRINOGEN_C_2"/>
    <property type="match status" value="1"/>
</dbReference>
<feature type="domain" description="Fibrinogen C-terminal" evidence="1">
    <location>
        <begin position="70"/>
        <end position="213"/>
    </location>
</feature>
<dbReference type="AlphaFoldDB" id="A0A8W7PFU3"/>
<proteinExistence type="predicted"/>
<evidence type="ECO:0000313" key="2">
    <source>
        <dbReference type="EnsemblMetazoa" id="ACOM031154-PA.1"/>
    </source>
</evidence>
<dbReference type="SUPFAM" id="SSF56496">
    <property type="entry name" value="Fibrinogen C-terminal domain-like"/>
    <property type="match status" value="1"/>
</dbReference>
<accession>A0A8W7PFU3</accession>
<protein>
    <recommendedName>
        <fullName evidence="1">Fibrinogen C-terminal domain-containing protein</fullName>
    </recommendedName>
</protein>
<dbReference type="GO" id="GO:0005615">
    <property type="term" value="C:extracellular space"/>
    <property type="evidence" value="ECO:0007669"/>
    <property type="project" value="TreeGrafter"/>
</dbReference>
<dbReference type="PANTHER" id="PTHR19143:SF327">
    <property type="entry name" value="FI21813P1-RELATED"/>
    <property type="match status" value="1"/>
</dbReference>
<reference evidence="2" key="1">
    <citation type="submission" date="2022-08" db="UniProtKB">
        <authorList>
            <consortium name="EnsemblMetazoa"/>
        </authorList>
    </citation>
    <scope>IDENTIFICATION</scope>
</reference>
<dbReference type="InterPro" id="IPR014716">
    <property type="entry name" value="Fibrinogen_a/b/g_C_1"/>
</dbReference>
<name>A0A8W7PFU3_ANOCL</name>
<dbReference type="InterPro" id="IPR002181">
    <property type="entry name" value="Fibrinogen_a/b/g_C_dom"/>
</dbReference>
<dbReference type="VEuPathDB" id="VectorBase:ACON2_036707"/>
<dbReference type="Proteomes" id="UP000075882">
    <property type="component" value="Unassembled WGS sequence"/>
</dbReference>
<organism evidence="2">
    <name type="scientific">Anopheles coluzzii</name>
    <name type="common">African malaria mosquito</name>
    <dbReference type="NCBI Taxonomy" id="1518534"/>
    <lineage>
        <taxon>Eukaryota</taxon>
        <taxon>Metazoa</taxon>
        <taxon>Ecdysozoa</taxon>
        <taxon>Arthropoda</taxon>
        <taxon>Hexapoda</taxon>
        <taxon>Insecta</taxon>
        <taxon>Pterygota</taxon>
        <taxon>Neoptera</taxon>
        <taxon>Endopterygota</taxon>
        <taxon>Diptera</taxon>
        <taxon>Nematocera</taxon>
        <taxon>Culicoidea</taxon>
        <taxon>Culicidae</taxon>
        <taxon>Anophelinae</taxon>
        <taxon>Anopheles</taxon>
    </lineage>
</organism>
<dbReference type="Pfam" id="PF00147">
    <property type="entry name" value="Fibrinogen_C"/>
    <property type="match status" value="1"/>
</dbReference>
<dbReference type="InterPro" id="IPR036056">
    <property type="entry name" value="Fibrinogen-like_C"/>
</dbReference>
<dbReference type="Gene3D" id="3.90.215.10">
    <property type="entry name" value="Gamma Fibrinogen, chain A, domain 1"/>
    <property type="match status" value="1"/>
</dbReference>
<dbReference type="EnsemblMetazoa" id="ACOM031154-RA">
    <property type="protein sequence ID" value="ACOM031154-PA.1"/>
    <property type="gene ID" value="ACOM031154"/>
</dbReference>
<dbReference type="SMART" id="SM00186">
    <property type="entry name" value="FBG"/>
    <property type="match status" value="1"/>
</dbReference>
<evidence type="ECO:0000259" key="1">
    <source>
        <dbReference type="PROSITE" id="PS51406"/>
    </source>
</evidence>
<dbReference type="InterPro" id="IPR050373">
    <property type="entry name" value="Fibrinogen_C-term_domain"/>
</dbReference>
<sequence length="213" mass="23976">LENASPNTIQTENIPAVQKSERIVEERSNIVPVPELHSNQPIQQPTEAKVEPARSKYPLGIEPTAEQLALGEDSIYSSCREVPSRVSGIFLIRISDDARPMNLLCDAHANDVGWIVVQNRFNGSESFYRKWSDYEAGFGSLDGEFWLGLERISQLVNNGRRWEIMFLLTNWEGLIQYSRFTKFQFGNADDGYMLKQATSYSGNAGDSISRHAG</sequence>